<dbReference type="PANTHER" id="PTHR33121:SF70">
    <property type="entry name" value="SIGNALING PROTEIN YKOW"/>
    <property type="match status" value="1"/>
</dbReference>
<name>A0ABT7SYV3_9ALTE</name>
<organism evidence="3 4">
    <name type="scientific">Alteromonas arenosi</name>
    <dbReference type="NCBI Taxonomy" id="3055817"/>
    <lineage>
        <taxon>Bacteria</taxon>
        <taxon>Pseudomonadati</taxon>
        <taxon>Pseudomonadota</taxon>
        <taxon>Gammaproteobacteria</taxon>
        <taxon>Alteromonadales</taxon>
        <taxon>Alteromonadaceae</taxon>
        <taxon>Alteromonas/Salinimonas group</taxon>
        <taxon>Alteromonas</taxon>
    </lineage>
</organism>
<feature type="domain" description="Cyclic nucleotide-binding" evidence="1">
    <location>
        <begin position="1"/>
        <end position="108"/>
    </location>
</feature>
<evidence type="ECO:0000313" key="4">
    <source>
        <dbReference type="Proteomes" id="UP001234343"/>
    </source>
</evidence>
<dbReference type="Gene3D" id="3.20.20.450">
    <property type="entry name" value="EAL domain"/>
    <property type="match status" value="1"/>
</dbReference>
<protein>
    <submittedName>
        <fullName evidence="3">EAL domain-containing protein</fullName>
    </submittedName>
</protein>
<dbReference type="RefSeq" id="WP_289365827.1">
    <property type="nucleotide sequence ID" value="NZ_JAUCBP010000010.1"/>
</dbReference>
<dbReference type="Pfam" id="PF00027">
    <property type="entry name" value="cNMP_binding"/>
    <property type="match status" value="1"/>
</dbReference>
<comment type="caution">
    <text evidence="3">The sequence shown here is derived from an EMBL/GenBank/DDBJ whole genome shotgun (WGS) entry which is preliminary data.</text>
</comment>
<dbReference type="PROSITE" id="PS50883">
    <property type="entry name" value="EAL"/>
    <property type="match status" value="1"/>
</dbReference>
<dbReference type="SUPFAM" id="SSF51206">
    <property type="entry name" value="cAMP-binding domain-like"/>
    <property type="match status" value="1"/>
</dbReference>
<feature type="domain" description="EAL" evidence="2">
    <location>
        <begin position="149"/>
        <end position="402"/>
    </location>
</feature>
<dbReference type="PANTHER" id="PTHR33121">
    <property type="entry name" value="CYCLIC DI-GMP PHOSPHODIESTERASE PDEF"/>
    <property type="match status" value="1"/>
</dbReference>
<dbReference type="Proteomes" id="UP001234343">
    <property type="component" value="Unassembled WGS sequence"/>
</dbReference>
<dbReference type="EMBL" id="JAUCBP010000010">
    <property type="protein sequence ID" value="MDM7861373.1"/>
    <property type="molecule type" value="Genomic_DNA"/>
</dbReference>
<dbReference type="CDD" id="cd00038">
    <property type="entry name" value="CAP_ED"/>
    <property type="match status" value="1"/>
</dbReference>
<gene>
    <name evidence="3" type="ORF">QTP81_12275</name>
</gene>
<evidence type="ECO:0000259" key="1">
    <source>
        <dbReference type="PROSITE" id="PS50042"/>
    </source>
</evidence>
<accession>A0ABT7SYV3</accession>
<dbReference type="SUPFAM" id="SSF141868">
    <property type="entry name" value="EAL domain-like"/>
    <property type="match status" value="1"/>
</dbReference>
<dbReference type="InterPro" id="IPR035919">
    <property type="entry name" value="EAL_sf"/>
</dbReference>
<dbReference type="InterPro" id="IPR018490">
    <property type="entry name" value="cNMP-bd_dom_sf"/>
</dbReference>
<keyword evidence="4" id="KW-1185">Reference proteome</keyword>
<dbReference type="PROSITE" id="PS50042">
    <property type="entry name" value="CNMP_BINDING_3"/>
    <property type="match status" value="1"/>
</dbReference>
<dbReference type="Pfam" id="PF00563">
    <property type="entry name" value="EAL"/>
    <property type="match status" value="1"/>
</dbReference>
<dbReference type="InterPro" id="IPR001633">
    <property type="entry name" value="EAL_dom"/>
</dbReference>
<dbReference type="SMART" id="SM00100">
    <property type="entry name" value="cNMP"/>
    <property type="match status" value="1"/>
</dbReference>
<dbReference type="InterPro" id="IPR050706">
    <property type="entry name" value="Cyclic-di-GMP_PDE-like"/>
</dbReference>
<reference evidence="3 4" key="1">
    <citation type="submission" date="2023-06" db="EMBL/GenBank/DDBJ databases">
        <title>Alteromonas sp. ASW11-36 isolated from intertidal sand.</title>
        <authorList>
            <person name="Li Y."/>
        </authorList>
    </citation>
    <scope>NUCLEOTIDE SEQUENCE [LARGE SCALE GENOMIC DNA]</scope>
    <source>
        <strain evidence="3 4">ASW11-36</strain>
    </source>
</reference>
<evidence type="ECO:0000313" key="3">
    <source>
        <dbReference type="EMBL" id="MDM7861373.1"/>
    </source>
</evidence>
<dbReference type="Gene3D" id="2.60.120.10">
    <property type="entry name" value="Jelly Rolls"/>
    <property type="match status" value="1"/>
</dbReference>
<dbReference type="SMART" id="SM00052">
    <property type="entry name" value="EAL"/>
    <property type="match status" value="1"/>
</dbReference>
<dbReference type="InterPro" id="IPR000595">
    <property type="entry name" value="cNMP-bd_dom"/>
</dbReference>
<proteinExistence type="predicted"/>
<evidence type="ECO:0000259" key="2">
    <source>
        <dbReference type="PROSITE" id="PS50883"/>
    </source>
</evidence>
<dbReference type="CDD" id="cd01948">
    <property type="entry name" value="EAL"/>
    <property type="match status" value="1"/>
</dbReference>
<dbReference type="InterPro" id="IPR014710">
    <property type="entry name" value="RmlC-like_jellyroll"/>
</dbReference>
<sequence>MQDDTVEEHVNEGRVIFSEGEPGDFAYIVKQGVVDLNTLINGKSVRLTRFTEGELFGEMALLDKSLRSGTAVAATDTVLIKIPISYFERYINNPGDLAQTLLSVLLTRYREMRGRFTALAQRSESSDISFEYTEEPQRTAIETHHTTSKIQREIDLANALKQQQLALFYQPIVDVKSQAIVGCESLIRWIHPDRGMIPPDEFIGLAEDTGLIVPMGKWIIHEACKARNRFAEHIDNIYVSINLSPIQFESPSLVRDIESAFVSTGVKPNRIYLEITETTLMLDPLNVANILNDLKRLDAVIALDDFGTGYSSFSYLHRFPIDILKIDQSFVFTMQDNSRSKEIVRTLCSLATSLGMRTIAEGIERESDLHLLNSFAADFGQGYFIAKPMPEEDFVNFLKARS</sequence>